<feature type="domain" description="PurM-like N-terminal" evidence="1">
    <location>
        <begin position="35"/>
        <end position="98"/>
    </location>
</feature>
<dbReference type="InterPro" id="IPR036921">
    <property type="entry name" value="PurM-like_N_sf"/>
</dbReference>
<dbReference type="InterPro" id="IPR006283">
    <property type="entry name" value="ThiL-like"/>
</dbReference>
<dbReference type="InterPro" id="IPR016188">
    <property type="entry name" value="PurM-like_N"/>
</dbReference>
<dbReference type="GO" id="GO:0009030">
    <property type="term" value="F:thiamine-phosphate kinase activity"/>
    <property type="evidence" value="ECO:0007669"/>
    <property type="project" value="InterPro"/>
</dbReference>
<comment type="caution">
    <text evidence="2">The sequence shown here is derived from an EMBL/GenBank/DDBJ whole genome shotgun (WGS) entry which is preliminary data.</text>
</comment>
<protein>
    <recommendedName>
        <fullName evidence="1">PurM-like N-terminal domain-containing protein</fullName>
    </recommendedName>
</protein>
<dbReference type="PANTHER" id="PTHR30270">
    <property type="entry name" value="THIAMINE-MONOPHOSPHATE KINASE"/>
    <property type="match status" value="1"/>
</dbReference>
<dbReference type="EMBL" id="BARW01018444">
    <property type="protein sequence ID" value="GAI99032.1"/>
    <property type="molecule type" value="Genomic_DNA"/>
</dbReference>
<dbReference type="Pfam" id="PF00586">
    <property type="entry name" value="AIRS"/>
    <property type="match status" value="1"/>
</dbReference>
<sequence>MNNRKGNSSEGEIILIRYIRKRFPKRRKEILKGIGDDAMVFRNGFVVSTDSFFENIHFDLKYFSMYALGYHTMAASLSDLAAMGALPVCCLVSLHLTKNIGVK</sequence>
<dbReference type="SUPFAM" id="SSF55326">
    <property type="entry name" value="PurM N-terminal domain-like"/>
    <property type="match status" value="1"/>
</dbReference>
<feature type="non-terminal residue" evidence="2">
    <location>
        <position position="103"/>
    </location>
</feature>
<evidence type="ECO:0000313" key="2">
    <source>
        <dbReference type="EMBL" id="GAI99032.1"/>
    </source>
</evidence>
<dbReference type="PANTHER" id="PTHR30270:SF0">
    <property type="entry name" value="THIAMINE-MONOPHOSPHATE KINASE"/>
    <property type="match status" value="1"/>
</dbReference>
<organism evidence="2">
    <name type="scientific">marine sediment metagenome</name>
    <dbReference type="NCBI Taxonomy" id="412755"/>
    <lineage>
        <taxon>unclassified sequences</taxon>
        <taxon>metagenomes</taxon>
        <taxon>ecological metagenomes</taxon>
    </lineage>
</organism>
<dbReference type="Gene3D" id="3.30.1330.10">
    <property type="entry name" value="PurM-like, N-terminal domain"/>
    <property type="match status" value="1"/>
</dbReference>
<proteinExistence type="predicted"/>
<dbReference type="GO" id="GO:0009228">
    <property type="term" value="P:thiamine biosynthetic process"/>
    <property type="evidence" value="ECO:0007669"/>
    <property type="project" value="InterPro"/>
</dbReference>
<evidence type="ECO:0000259" key="1">
    <source>
        <dbReference type="Pfam" id="PF00586"/>
    </source>
</evidence>
<dbReference type="AlphaFoldDB" id="X1T161"/>
<accession>X1T161</accession>
<gene>
    <name evidence="2" type="ORF">S12H4_31575</name>
</gene>
<name>X1T161_9ZZZZ</name>
<reference evidence="2" key="1">
    <citation type="journal article" date="2014" name="Front. Microbiol.">
        <title>High frequency of phylogenetically diverse reductive dehalogenase-homologous genes in deep subseafloor sedimentary metagenomes.</title>
        <authorList>
            <person name="Kawai M."/>
            <person name="Futagami T."/>
            <person name="Toyoda A."/>
            <person name="Takaki Y."/>
            <person name="Nishi S."/>
            <person name="Hori S."/>
            <person name="Arai W."/>
            <person name="Tsubouchi T."/>
            <person name="Morono Y."/>
            <person name="Uchiyama I."/>
            <person name="Ito T."/>
            <person name="Fujiyama A."/>
            <person name="Inagaki F."/>
            <person name="Takami H."/>
        </authorList>
    </citation>
    <scope>NUCLEOTIDE SEQUENCE</scope>
    <source>
        <strain evidence="2">Expedition CK06-06</strain>
    </source>
</reference>